<dbReference type="Proteomes" id="UP000699042">
    <property type="component" value="Unassembled WGS sequence"/>
</dbReference>
<evidence type="ECO:0000313" key="2">
    <source>
        <dbReference type="Proteomes" id="UP000699042"/>
    </source>
</evidence>
<dbReference type="AlphaFoldDB" id="A0A9P7REJ8"/>
<dbReference type="Pfam" id="PF15892">
    <property type="entry name" value="BNR_4"/>
    <property type="match status" value="1"/>
</dbReference>
<proteinExistence type="predicted"/>
<accession>A0A9P7REJ8</accession>
<gene>
    <name evidence="1" type="ORF">JMJ77_008286</name>
</gene>
<keyword evidence="2" id="KW-1185">Reference proteome</keyword>
<dbReference type="EMBL" id="JAESDN010000002">
    <property type="protein sequence ID" value="KAG7055835.1"/>
    <property type="molecule type" value="Genomic_DNA"/>
</dbReference>
<evidence type="ECO:0000313" key="1">
    <source>
        <dbReference type="EMBL" id="KAG7055835.1"/>
    </source>
</evidence>
<organism evidence="1 2">
    <name type="scientific">Colletotrichum scovillei</name>
    <dbReference type="NCBI Taxonomy" id="1209932"/>
    <lineage>
        <taxon>Eukaryota</taxon>
        <taxon>Fungi</taxon>
        <taxon>Dikarya</taxon>
        <taxon>Ascomycota</taxon>
        <taxon>Pezizomycotina</taxon>
        <taxon>Sordariomycetes</taxon>
        <taxon>Hypocreomycetidae</taxon>
        <taxon>Glomerellales</taxon>
        <taxon>Glomerellaceae</taxon>
        <taxon>Colletotrichum</taxon>
        <taxon>Colletotrichum acutatum species complex</taxon>
    </lineage>
</organism>
<protein>
    <submittedName>
        <fullName evidence="1">Dockerin type 1</fullName>
    </submittedName>
</protein>
<reference evidence="1" key="1">
    <citation type="submission" date="2021-05" db="EMBL/GenBank/DDBJ databases">
        <title>Comparative genomics of three Colletotrichum scovillei strains and genetic complementation revealed genes involved fungal growth and virulence on chili pepper.</title>
        <authorList>
            <person name="Hsieh D.-K."/>
            <person name="Chuang S.-C."/>
            <person name="Chen C.-Y."/>
            <person name="Chao Y.-T."/>
            <person name="Lu M.-Y.J."/>
            <person name="Lee M.-H."/>
            <person name="Shih M.-C."/>
        </authorList>
    </citation>
    <scope>NUCLEOTIDE SEQUENCE</scope>
    <source>
        <strain evidence="1">Coll-153</strain>
    </source>
</reference>
<comment type="caution">
    <text evidence="1">The sequence shown here is derived from an EMBL/GenBank/DDBJ whole genome shotgun (WGS) entry which is preliminary data.</text>
</comment>
<name>A0A9P7REJ8_9PEZI</name>
<sequence>MCGTASKSLKFHTPGKVLRSDMGSQLKFLAKSELALDARREHRINANSFQQDALTTFNGWQYTCFYTHKDATSNALFVSLARRPIRDSLGSWETLTFEDYEQTADDGHNTISIGVCAGDGTIHVSFDHHCDPLRYRMSIPGVATKPEAHEWKTSLFSPTHNQLPGYTRTGQLGVEKLFLETTYPRFIRIDDDLLLSYRIGIAGAGSDHLFKYSSKDQSYSYVGQFLTGVNNNPYINGISYANGRIHVSGTYRGFVWYEGVDDPEARTHTVQAGPNGPENNHNLFYVNSDDGGKTFNNTKGERLANLEVGETVYPDSEGLIVFDIPMNNGILNQEAQAADDKGGFHVLNRENEVWIHYYRSPEGRWSRHALPADLQPTRTGARGDVIALPGKKTVVFALPGNRDDKLTVLGARLPTQAQTGAADEEVALEYRTLWQADGFSGEPQVETFESGSQQVVSIYTRTEEKERKVVVLDFALEKDL</sequence>